<dbReference type="EMBL" id="JARJCW010000178">
    <property type="protein sequence ID" value="KAJ7189438.1"/>
    <property type="molecule type" value="Genomic_DNA"/>
</dbReference>
<comment type="caution">
    <text evidence="3">The sequence shown here is derived from an EMBL/GenBank/DDBJ whole genome shotgun (WGS) entry which is preliminary data.</text>
</comment>
<evidence type="ECO:0000256" key="1">
    <source>
        <dbReference type="SAM" id="MobiDB-lite"/>
    </source>
</evidence>
<feature type="signal peptide" evidence="2">
    <location>
        <begin position="1"/>
        <end position="19"/>
    </location>
</feature>
<keyword evidence="2" id="KW-0732">Signal</keyword>
<name>A0AAD6XVL2_9AGAR</name>
<feature type="chain" id="PRO_5041975237" evidence="2">
    <location>
        <begin position="20"/>
        <end position="135"/>
    </location>
</feature>
<dbReference type="Proteomes" id="UP001219525">
    <property type="component" value="Unassembled WGS sequence"/>
</dbReference>
<protein>
    <submittedName>
        <fullName evidence="3">Uncharacterized protein</fullName>
    </submittedName>
</protein>
<evidence type="ECO:0000313" key="3">
    <source>
        <dbReference type="EMBL" id="KAJ7189438.1"/>
    </source>
</evidence>
<feature type="region of interest" description="Disordered" evidence="1">
    <location>
        <begin position="116"/>
        <end position="135"/>
    </location>
</feature>
<evidence type="ECO:0000313" key="4">
    <source>
        <dbReference type="Proteomes" id="UP001219525"/>
    </source>
</evidence>
<organism evidence="3 4">
    <name type="scientific">Mycena pura</name>
    <dbReference type="NCBI Taxonomy" id="153505"/>
    <lineage>
        <taxon>Eukaryota</taxon>
        <taxon>Fungi</taxon>
        <taxon>Dikarya</taxon>
        <taxon>Basidiomycota</taxon>
        <taxon>Agaricomycotina</taxon>
        <taxon>Agaricomycetes</taxon>
        <taxon>Agaricomycetidae</taxon>
        <taxon>Agaricales</taxon>
        <taxon>Marasmiineae</taxon>
        <taxon>Mycenaceae</taxon>
        <taxon>Mycena</taxon>
    </lineage>
</organism>
<evidence type="ECO:0000256" key="2">
    <source>
        <dbReference type="SAM" id="SignalP"/>
    </source>
</evidence>
<reference evidence="3" key="1">
    <citation type="submission" date="2023-03" db="EMBL/GenBank/DDBJ databases">
        <title>Massive genome expansion in bonnet fungi (Mycena s.s.) driven by repeated elements and novel gene families across ecological guilds.</title>
        <authorList>
            <consortium name="Lawrence Berkeley National Laboratory"/>
            <person name="Harder C.B."/>
            <person name="Miyauchi S."/>
            <person name="Viragh M."/>
            <person name="Kuo A."/>
            <person name="Thoen E."/>
            <person name="Andreopoulos B."/>
            <person name="Lu D."/>
            <person name="Skrede I."/>
            <person name="Drula E."/>
            <person name="Henrissat B."/>
            <person name="Morin E."/>
            <person name="Kohler A."/>
            <person name="Barry K."/>
            <person name="LaButti K."/>
            <person name="Morin E."/>
            <person name="Salamov A."/>
            <person name="Lipzen A."/>
            <person name="Mereny Z."/>
            <person name="Hegedus B."/>
            <person name="Baldrian P."/>
            <person name="Stursova M."/>
            <person name="Weitz H."/>
            <person name="Taylor A."/>
            <person name="Grigoriev I.V."/>
            <person name="Nagy L.G."/>
            <person name="Martin F."/>
            <person name="Kauserud H."/>
        </authorList>
    </citation>
    <scope>NUCLEOTIDE SEQUENCE</scope>
    <source>
        <strain evidence="3">9144</strain>
    </source>
</reference>
<dbReference type="AlphaFoldDB" id="A0AAD6XVL2"/>
<sequence length="135" mass="14242">MVDAIGSMAAMFWCGAAWATCMRNSGCGGKRACAACGITIAPSPSLPPQPPLPTLPNVADRLCAAACQRQTPLVAVSGMASAYVRASSFICRCADGLRSCPAPFYLVFDLAGDKARGRRTGDTRRQRAVDRRACR</sequence>
<gene>
    <name evidence="3" type="ORF">GGX14DRAFT_408844</name>
</gene>
<keyword evidence="4" id="KW-1185">Reference proteome</keyword>
<proteinExistence type="predicted"/>
<accession>A0AAD6XVL2</accession>